<keyword evidence="3" id="KW-1185">Reference proteome</keyword>
<dbReference type="Proteomes" id="UP000515369">
    <property type="component" value="Chromosome"/>
</dbReference>
<dbReference type="AlphaFoldDB" id="A0A7G5GR17"/>
<organism evidence="2 3">
    <name type="scientific">Spirosoma foliorum</name>
    <dbReference type="NCBI Taxonomy" id="2710596"/>
    <lineage>
        <taxon>Bacteria</taxon>
        <taxon>Pseudomonadati</taxon>
        <taxon>Bacteroidota</taxon>
        <taxon>Cytophagia</taxon>
        <taxon>Cytophagales</taxon>
        <taxon>Cytophagaceae</taxon>
        <taxon>Spirosoma</taxon>
    </lineage>
</organism>
<keyword evidence="1" id="KW-0732">Signal</keyword>
<evidence type="ECO:0008006" key="4">
    <source>
        <dbReference type="Google" id="ProtNLM"/>
    </source>
</evidence>
<gene>
    <name evidence="2" type="ORF">H3H32_25575</name>
</gene>
<evidence type="ECO:0000313" key="2">
    <source>
        <dbReference type="EMBL" id="QMW01309.1"/>
    </source>
</evidence>
<evidence type="ECO:0000256" key="1">
    <source>
        <dbReference type="SAM" id="SignalP"/>
    </source>
</evidence>
<sequence>MSILKNIFLSLILLCLPILASAQVINDPVVQQAIVKTLDHIYNLEFADADALIRQLQSKYPQHPIALILRATQLDIQNLPLAENKVATAQFEQSVDQALRLSKKMLAKNEEDPEAVFFMLTCHSYLAALYHNQGESLKAVGESKKAYNYLRDGMKLMDKNPDFYFTTGLYNYYVERYPIDHPIVKPFMFFFADGDIALGIKQMDISTRKAVFMRPVSNYYLAHLLMKHETKPAQAAIYGKYLVEKYPNNPLFAMTYAESLLLSGRYVEARPYVQRLKQMPNKLVPLAFHTFSGMLAELADKDDKEAAESYETALKYPANEAYTKEYRAFAYAGLARIAARANNHNQARAYYKKALSEGEYKSLIKEAKAYK</sequence>
<protein>
    <recommendedName>
        <fullName evidence="4">Tetratricopeptide repeat protein</fullName>
    </recommendedName>
</protein>
<dbReference type="EMBL" id="CP059732">
    <property type="protein sequence ID" value="QMW01309.1"/>
    <property type="molecule type" value="Genomic_DNA"/>
</dbReference>
<dbReference type="InterPro" id="IPR019734">
    <property type="entry name" value="TPR_rpt"/>
</dbReference>
<accession>A0A7G5GR17</accession>
<dbReference type="InterPro" id="IPR011990">
    <property type="entry name" value="TPR-like_helical_dom_sf"/>
</dbReference>
<proteinExistence type="predicted"/>
<feature type="signal peptide" evidence="1">
    <location>
        <begin position="1"/>
        <end position="22"/>
    </location>
</feature>
<dbReference type="KEGG" id="sfol:H3H32_25575"/>
<reference evidence="2 3" key="1">
    <citation type="submission" date="2020-07" db="EMBL/GenBank/DDBJ databases">
        <title>Spirosoma foliorum sp. nov., isolated from the leaves on the Nejang mountain Korea, Republic of.</title>
        <authorList>
            <person name="Ho H."/>
            <person name="Lee Y.-J."/>
            <person name="Nurcahyanto D.-A."/>
            <person name="Kim S.-G."/>
        </authorList>
    </citation>
    <scope>NUCLEOTIDE SEQUENCE [LARGE SCALE GENOMIC DNA]</scope>
    <source>
        <strain evidence="2 3">PL0136</strain>
    </source>
</reference>
<dbReference type="SMART" id="SM00028">
    <property type="entry name" value="TPR"/>
    <property type="match status" value="2"/>
</dbReference>
<dbReference type="Gene3D" id="1.25.40.10">
    <property type="entry name" value="Tetratricopeptide repeat domain"/>
    <property type="match status" value="2"/>
</dbReference>
<name>A0A7G5GR17_9BACT</name>
<feature type="chain" id="PRO_5028977025" description="Tetratricopeptide repeat protein" evidence="1">
    <location>
        <begin position="23"/>
        <end position="371"/>
    </location>
</feature>
<dbReference type="SUPFAM" id="SSF48452">
    <property type="entry name" value="TPR-like"/>
    <property type="match status" value="2"/>
</dbReference>
<evidence type="ECO:0000313" key="3">
    <source>
        <dbReference type="Proteomes" id="UP000515369"/>
    </source>
</evidence>